<organism evidence="1 2">
    <name type="scientific">Actinomadura gamaensis</name>
    <dbReference type="NCBI Taxonomy" id="1763541"/>
    <lineage>
        <taxon>Bacteria</taxon>
        <taxon>Bacillati</taxon>
        <taxon>Actinomycetota</taxon>
        <taxon>Actinomycetes</taxon>
        <taxon>Streptosporangiales</taxon>
        <taxon>Thermomonosporaceae</taxon>
        <taxon>Actinomadura</taxon>
    </lineage>
</organism>
<sequence length="229" mass="24884">MGSPEGRVRLIVDAAGVSDASSWVVDGIGEFGSGVRGLMPPVFEGYVRILHPASSPSEEPVRWEDVAREAGTRVDARTRFDELAKGASGRLWDEGPRAGEFPASRLPALASVLRAHTRTPDACWFCLWDGWGWIPDGTFASAPRVRLPHRDYLLYEGPVDAADEFGQRGDGFFFPQSPNLFWPADRGWCVATEIDLESTYVGGSAALAEALLTDDRFEALSVTADDPVA</sequence>
<evidence type="ECO:0000313" key="2">
    <source>
        <dbReference type="Proteomes" id="UP001595872"/>
    </source>
</evidence>
<proteinExistence type="predicted"/>
<dbReference type="EMBL" id="JBHSIT010000001">
    <property type="protein sequence ID" value="MFC4905869.1"/>
    <property type="molecule type" value="Genomic_DNA"/>
</dbReference>
<protein>
    <recommendedName>
        <fullName evidence="3">DUF2716 domain-containing protein</fullName>
    </recommendedName>
</protein>
<gene>
    <name evidence="1" type="ORF">ACFPCY_00920</name>
</gene>
<accession>A0ABV9TQJ0</accession>
<dbReference type="RefSeq" id="WP_378251604.1">
    <property type="nucleotide sequence ID" value="NZ_JBHSIT010000001.1"/>
</dbReference>
<evidence type="ECO:0000313" key="1">
    <source>
        <dbReference type="EMBL" id="MFC4905869.1"/>
    </source>
</evidence>
<dbReference type="Proteomes" id="UP001595872">
    <property type="component" value="Unassembled WGS sequence"/>
</dbReference>
<comment type="caution">
    <text evidence="1">The sequence shown here is derived from an EMBL/GenBank/DDBJ whole genome shotgun (WGS) entry which is preliminary data.</text>
</comment>
<reference evidence="2" key="1">
    <citation type="journal article" date="2019" name="Int. J. Syst. Evol. Microbiol.">
        <title>The Global Catalogue of Microorganisms (GCM) 10K type strain sequencing project: providing services to taxonomists for standard genome sequencing and annotation.</title>
        <authorList>
            <consortium name="The Broad Institute Genomics Platform"/>
            <consortium name="The Broad Institute Genome Sequencing Center for Infectious Disease"/>
            <person name="Wu L."/>
            <person name="Ma J."/>
        </authorList>
    </citation>
    <scope>NUCLEOTIDE SEQUENCE [LARGE SCALE GENOMIC DNA]</scope>
    <source>
        <strain evidence="2">KLKA75</strain>
    </source>
</reference>
<keyword evidence="2" id="KW-1185">Reference proteome</keyword>
<evidence type="ECO:0008006" key="3">
    <source>
        <dbReference type="Google" id="ProtNLM"/>
    </source>
</evidence>
<name>A0ABV9TQJ0_9ACTN</name>